<dbReference type="EMBL" id="LAZL01000003">
    <property type="protein sequence ID" value="KMT66536.1"/>
    <property type="molecule type" value="Genomic_DNA"/>
</dbReference>
<evidence type="ECO:0000313" key="5">
    <source>
        <dbReference type="EMBL" id="KMT66536.1"/>
    </source>
</evidence>
<protein>
    <recommendedName>
        <fullName evidence="1">aminodeoxychorismate synthase</fullName>
        <ecNumber evidence="1">2.6.1.85</ecNumber>
    </recommendedName>
</protein>
<accession>A0A0J8JPG9</accession>
<evidence type="ECO:0000256" key="1">
    <source>
        <dbReference type="ARBA" id="ARBA00013139"/>
    </source>
</evidence>
<dbReference type="Gene3D" id="3.60.120.10">
    <property type="entry name" value="Anthranilate synthase"/>
    <property type="match status" value="1"/>
</dbReference>
<evidence type="ECO:0000259" key="3">
    <source>
        <dbReference type="Pfam" id="PF00425"/>
    </source>
</evidence>
<keyword evidence="2 5" id="KW-0808">Transferase</keyword>
<dbReference type="AlphaFoldDB" id="A0A0J8JPG9"/>
<keyword evidence="5" id="KW-0032">Aminotransferase</keyword>
<dbReference type="GO" id="GO:0000162">
    <property type="term" value="P:L-tryptophan biosynthetic process"/>
    <property type="evidence" value="ECO:0007669"/>
    <property type="project" value="TreeGrafter"/>
</dbReference>
<dbReference type="PRINTS" id="PR00095">
    <property type="entry name" value="ANTSNTHASEI"/>
</dbReference>
<feature type="domain" description="Chorismate-utilising enzyme C-terminal" evidence="3">
    <location>
        <begin position="195"/>
        <end position="448"/>
    </location>
</feature>
<sequence length="458" mass="51668">MTPDLFLFEIDLPASLNSSLLFSACADQDGAIFFDSSSSEHENSRFDIILSEPLSRFSHDEKSNQIECPTKALSCETNEDPFRVLSLLHKEFSPAKLIETDLPFIGGSAGWLSYDLGRSIEKIPTIAKNDVQIPLLKFGIYDWAIIKDNQTGKWFGVDYQPKLNRIGALIDKYKQSAQTHAEFKLVSDWQSNMTQSEYIDKFNTIKEYIENGDCYQINLAQRFSAKYTGSIWQAYLQLTEANKAPFSAYLRDSDFSILSISPERFLQLIDSEVETKPIKGTLPRGQSLKQDNAFKEKLQKSAKDRAENLMIVDLLRNDISRVCQAGTVRVPKLFEVESFPSVHHLVSTVTGKLKDSKDAFDLLRACFPGGSITGAPKIRAMEIIEELEPHRRSVYCGSIAYIDWRGNMDSSIAIRSLIAEQDNIHCWAGGGIVMDSVSKNEYQETLDKLNKILPVLKQ</sequence>
<dbReference type="InterPro" id="IPR015890">
    <property type="entry name" value="Chorismate_C"/>
</dbReference>
<evidence type="ECO:0000313" key="6">
    <source>
        <dbReference type="Proteomes" id="UP000037600"/>
    </source>
</evidence>
<dbReference type="NCBIfam" id="TIGR00553">
    <property type="entry name" value="pabB"/>
    <property type="match status" value="1"/>
</dbReference>
<dbReference type="Proteomes" id="UP000037600">
    <property type="component" value="Unassembled WGS sequence"/>
</dbReference>
<dbReference type="SUPFAM" id="SSF56322">
    <property type="entry name" value="ADC synthase"/>
    <property type="match status" value="1"/>
</dbReference>
<dbReference type="Pfam" id="PF00425">
    <property type="entry name" value="Chorismate_bind"/>
    <property type="match status" value="1"/>
</dbReference>
<comment type="caution">
    <text evidence="5">The sequence shown here is derived from an EMBL/GenBank/DDBJ whole genome shotgun (WGS) entry which is preliminary data.</text>
</comment>
<dbReference type="EC" id="2.6.1.85" evidence="1"/>
<keyword evidence="6" id="KW-1185">Reference proteome</keyword>
<dbReference type="InterPro" id="IPR005802">
    <property type="entry name" value="ADC_synth_comp_1"/>
</dbReference>
<dbReference type="Pfam" id="PF04715">
    <property type="entry name" value="Anth_synt_I_N"/>
    <property type="match status" value="1"/>
</dbReference>
<dbReference type="PATRIC" id="fig|1513271.3.peg.645"/>
<name>A0A0J8JPG9_9ALTE</name>
<proteinExistence type="predicted"/>
<evidence type="ECO:0000256" key="2">
    <source>
        <dbReference type="ARBA" id="ARBA00022679"/>
    </source>
</evidence>
<dbReference type="RefSeq" id="WP_048689510.1">
    <property type="nucleotide sequence ID" value="NZ_KQ130483.1"/>
</dbReference>
<evidence type="ECO:0000259" key="4">
    <source>
        <dbReference type="Pfam" id="PF04715"/>
    </source>
</evidence>
<dbReference type="GO" id="GO:0009396">
    <property type="term" value="P:folic acid-containing compound biosynthetic process"/>
    <property type="evidence" value="ECO:0007669"/>
    <property type="project" value="InterPro"/>
</dbReference>
<gene>
    <name evidence="5" type="primary">pabB</name>
    <name evidence="5" type="ORF">XM47_03095</name>
</gene>
<dbReference type="InterPro" id="IPR019999">
    <property type="entry name" value="Anth_synth_I-like"/>
</dbReference>
<organism evidence="5 6">
    <name type="scientific">Catenovulum maritimum</name>
    <dbReference type="NCBI Taxonomy" id="1513271"/>
    <lineage>
        <taxon>Bacteria</taxon>
        <taxon>Pseudomonadati</taxon>
        <taxon>Pseudomonadota</taxon>
        <taxon>Gammaproteobacteria</taxon>
        <taxon>Alteromonadales</taxon>
        <taxon>Alteromonadaceae</taxon>
        <taxon>Catenovulum</taxon>
    </lineage>
</organism>
<dbReference type="PANTHER" id="PTHR11236:SF50">
    <property type="entry name" value="AMINODEOXYCHORISMATE SYNTHASE COMPONENT 1"/>
    <property type="match status" value="1"/>
</dbReference>
<dbReference type="InterPro" id="IPR005801">
    <property type="entry name" value="ADC_synthase"/>
</dbReference>
<dbReference type="GO" id="GO:0046820">
    <property type="term" value="F:4-amino-4-deoxychorismate synthase activity"/>
    <property type="evidence" value="ECO:0007669"/>
    <property type="project" value="UniProtKB-EC"/>
</dbReference>
<dbReference type="STRING" id="1513271.XM47_03095"/>
<dbReference type="OrthoDB" id="9803598at2"/>
<dbReference type="PANTHER" id="PTHR11236">
    <property type="entry name" value="AMINOBENZOATE/ANTHRANILATE SYNTHASE"/>
    <property type="match status" value="1"/>
</dbReference>
<dbReference type="InterPro" id="IPR006805">
    <property type="entry name" value="Anth_synth_I_N"/>
</dbReference>
<reference evidence="5 6" key="1">
    <citation type="submission" date="2015-04" db="EMBL/GenBank/DDBJ databases">
        <title>Draft Genome Sequence of the Novel Agar-Digesting Marine Bacterium Q1.</title>
        <authorList>
            <person name="Li Y."/>
            <person name="Li D."/>
            <person name="Chen G."/>
            <person name="Du Z."/>
        </authorList>
    </citation>
    <scope>NUCLEOTIDE SEQUENCE [LARGE SCALE GENOMIC DNA]</scope>
    <source>
        <strain evidence="5 6">Q1</strain>
    </source>
</reference>
<feature type="domain" description="Anthranilate synthase component I N-terminal" evidence="4">
    <location>
        <begin position="21"/>
        <end position="154"/>
    </location>
</feature>